<proteinExistence type="predicted"/>
<feature type="domain" description="Core-binding (CB)" evidence="6">
    <location>
        <begin position="73"/>
        <end position="155"/>
    </location>
</feature>
<dbReference type="PANTHER" id="PTHR30349:SF91">
    <property type="entry name" value="INTA PROTEIN"/>
    <property type="match status" value="1"/>
</dbReference>
<evidence type="ECO:0000256" key="4">
    <source>
        <dbReference type="PROSITE-ProRule" id="PRU01248"/>
    </source>
</evidence>
<keyword evidence="2 4" id="KW-0238">DNA-binding</keyword>
<dbReference type="PROSITE" id="PS51898">
    <property type="entry name" value="TYR_RECOMBINASE"/>
    <property type="match status" value="1"/>
</dbReference>
<evidence type="ECO:0000259" key="6">
    <source>
        <dbReference type="PROSITE" id="PS51900"/>
    </source>
</evidence>
<dbReference type="Gene3D" id="1.10.150.130">
    <property type="match status" value="1"/>
</dbReference>
<sequence length="391" mass="43220">MTPRVRGRRANGEGTIRKLPSGNYQWRLTLGKAPNGRQLTKCGTEPTRTAAAKALAAAITDRNRGLLPDMNVMTVEQWLRSWLPLARSKLAPTTHANYVHLAERHIYPVLGPVTLQGLKPSHVREFYTGLVEQGYSKSVLRQVRAILCGALHDALLDEIVHRNVAELAQLPQAKPEREGRALHATETQVFLAQARTHRLGVVFEVAVATGLRRGELCGLRWAFVDLELGTIQVRENLPVVGGRPTPGPLKTKTSLRDVPLAPETLALLQAHRARQIEERAALGLPFDPEGHVFTRPDGSRLNPDHLTKLTQTIARQAGLGSVRLHDLRHTNTSLLLRHRVPPEIVSRQLGHSRVEFTLNRYRHIFADEGRAHAIGLSDLLAPTPNAHGGTP</sequence>
<dbReference type="InterPro" id="IPR044068">
    <property type="entry name" value="CB"/>
</dbReference>
<evidence type="ECO:0000313" key="8">
    <source>
        <dbReference type="Proteomes" id="UP001064971"/>
    </source>
</evidence>
<dbReference type="InterPro" id="IPR011010">
    <property type="entry name" value="DNA_brk_join_enz"/>
</dbReference>
<dbReference type="PROSITE" id="PS51900">
    <property type="entry name" value="CB"/>
    <property type="match status" value="1"/>
</dbReference>
<dbReference type="InterPro" id="IPR013762">
    <property type="entry name" value="Integrase-like_cat_sf"/>
</dbReference>
<dbReference type="CDD" id="cd01189">
    <property type="entry name" value="INT_ICEBs1_C_like"/>
    <property type="match status" value="1"/>
</dbReference>
<evidence type="ECO:0000256" key="3">
    <source>
        <dbReference type="ARBA" id="ARBA00023172"/>
    </source>
</evidence>
<keyword evidence="1" id="KW-0229">DNA integration</keyword>
<organism evidence="7 8">
    <name type="scientific">Deinococcus aetherius</name>
    <dbReference type="NCBI Taxonomy" id="200252"/>
    <lineage>
        <taxon>Bacteria</taxon>
        <taxon>Thermotogati</taxon>
        <taxon>Deinococcota</taxon>
        <taxon>Deinococci</taxon>
        <taxon>Deinococcales</taxon>
        <taxon>Deinococcaceae</taxon>
        <taxon>Deinococcus</taxon>
    </lineage>
</organism>
<evidence type="ECO:0000256" key="1">
    <source>
        <dbReference type="ARBA" id="ARBA00022908"/>
    </source>
</evidence>
<dbReference type="Pfam" id="PF00589">
    <property type="entry name" value="Phage_integrase"/>
    <property type="match status" value="1"/>
</dbReference>
<gene>
    <name evidence="7" type="ORF">DAETH_25550</name>
</gene>
<dbReference type="InterPro" id="IPR010998">
    <property type="entry name" value="Integrase_recombinase_N"/>
</dbReference>
<evidence type="ECO:0000259" key="5">
    <source>
        <dbReference type="PROSITE" id="PS51898"/>
    </source>
</evidence>
<dbReference type="InterPro" id="IPR004107">
    <property type="entry name" value="Integrase_SAM-like_N"/>
</dbReference>
<keyword evidence="3" id="KW-0233">DNA recombination</keyword>
<evidence type="ECO:0000313" key="7">
    <source>
        <dbReference type="EMBL" id="BDP42586.1"/>
    </source>
</evidence>
<dbReference type="InterPro" id="IPR002104">
    <property type="entry name" value="Integrase_catalytic"/>
</dbReference>
<keyword evidence="8" id="KW-1185">Reference proteome</keyword>
<dbReference type="PANTHER" id="PTHR30349">
    <property type="entry name" value="PHAGE INTEGRASE-RELATED"/>
    <property type="match status" value="1"/>
</dbReference>
<dbReference type="Gene3D" id="1.10.443.10">
    <property type="entry name" value="Intergrase catalytic core"/>
    <property type="match status" value="1"/>
</dbReference>
<dbReference type="Pfam" id="PF14659">
    <property type="entry name" value="Phage_int_SAM_3"/>
    <property type="match status" value="1"/>
</dbReference>
<dbReference type="SUPFAM" id="SSF56349">
    <property type="entry name" value="DNA breaking-rejoining enzymes"/>
    <property type="match status" value="1"/>
</dbReference>
<protein>
    <submittedName>
        <fullName evidence="7">Site-specific integrase</fullName>
    </submittedName>
</protein>
<dbReference type="InterPro" id="IPR050090">
    <property type="entry name" value="Tyrosine_recombinase_XerCD"/>
</dbReference>
<feature type="domain" description="Tyr recombinase" evidence="5">
    <location>
        <begin position="177"/>
        <end position="374"/>
    </location>
</feature>
<reference evidence="7" key="1">
    <citation type="submission" date="2022-07" db="EMBL/GenBank/DDBJ databases">
        <title>Complete Genome Sequence of the Radioresistant Bacterium Deinococcus aetherius ST0316, Isolated from the Air Dust collected in Lower Stratosphere above Japan.</title>
        <authorList>
            <person name="Satoh K."/>
            <person name="Hagiwara K."/>
            <person name="Katsumata K."/>
            <person name="Kubo A."/>
            <person name="Yokobori S."/>
            <person name="Yamagishi A."/>
            <person name="Oono Y."/>
            <person name="Narumi I."/>
        </authorList>
    </citation>
    <scope>NUCLEOTIDE SEQUENCE</scope>
    <source>
        <strain evidence="7">ST0316</strain>
    </source>
</reference>
<dbReference type="RefSeq" id="WP_264775278.1">
    <property type="nucleotide sequence ID" value="NZ_AP026560.1"/>
</dbReference>
<dbReference type="EMBL" id="AP026560">
    <property type="protein sequence ID" value="BDP42586.1"/>
    <property type="molecule type" value="Genomic_DNA"/>
</dbReference>
<dbReference type="Proteomes" id="UP001064971">
    <property type="component" value="Chromosome"/>
</dbReference>
<name>A0ABM8AFJ8_9DEIO</name>
<accession>A0ABM8AFJ8</accession>
<evidence type="ECO:0000256" key="2">
    <source>
        <dbReference type="ARBA" id="ARBA00023125"/>
    </source>
</evidence>